<proteinExistence type="predicted"/>
<dbReference type="EMBL" id="CM051394">
    <property type="protein sequence ID" value="KAJ4729086.1"/>
    <property type="molecule type" value="Genomic_DNA"/>
</dbReference>
<accession>A0ACC1Z005</accession>
<sequence length="348" mass="39754">MMIRGATRSANIFVVMGSRLFSSATARAVSKEATVGILTGNKLGGSVQNSVFWIRAPMLGVRNLGTVAVGEKEQEVKEKEKVVSAAGDSENGKDEKRIVSYWGVETPKLSKEDGTEWKWHCFRPWETYQADLSIDLKKHHKPTTFLDRLAFWTVKSLRWPTDLFFQRRYGCRAMMLETVAAVPGMVGGMLLHCKSLRRFEHSGGWIKALLEEAENERMHLMTFMEVSKPRWYERALVMAVQGVFFNAYFLGYLISPKFAHRMVGYLEEEAIHSYTEFLKELDKGNIENVPAPAIAIDYWRLPPNSTLKDVVMVVRADEAHHRDVNHFASDIHYQGRELRQEPAPLGYH</sequence>
<protein>
    <submittedName>
        <fullName evidence="1">Ubiquinol oxidase</fullName>
    </submittedName>
</protein>
<dbReference type="Proteomes" id="UP001164539">
    <property type="component" value="Chromosome 1"/>
</dbReference>
<gene>
    <name evidence="1" type="ORF">OWV82_001925</name>
</gene>
<organism evidence="1 2">
    <name type="scientific">Melia azedarach</name>
    <name type="common">Chinaberry tree</name>
    <dbReference type="NCBI Taxonomy" id="155640"/>
    <lineage>
        <taxon>Eukaryota</taxon>
        <taxon>Viridiplantae</taxon>
        <taxon>Streptophyta</taxon>
        <taxon>Embryophyta</taxon>
        <taxon>Tracheophyta</taxon>
        <taxon>Spermatophyta</taxon>
        <taxon>Magnoliopsida</taxon>
        <taxon>eudicotyledons</taxon>
        <taxon>Gunneridae</taxon>
        <taxon>Pentapetalae</taxon>
        <taxon>rosids</taxon>
        <taxon>malvids</taxon>
        <taxon>Sapindales</taxon>
        <taxon>Meliaceae</taxon>
        <taxon>Melia</taxon>
    </lineage>
</organism>
<keyword evidence="2" id="KW-1185">Reference proteome</keyword>
<evidence type="ECO:0000313" key="1">
    <source>
        <dbReference type="EMBL" id="KAJ4729086.1"/>
    </source>
</evidence>
<reference evidence="1 2" key="1">
    <citation type="journal article" date="2023" name="Science">
        <title>Complex scaffold remodeling in plant triterpene biosynthesis.</title>
        <authorList>
            <person name="De La Pena R."/>
            <person name="Hodgson H."/>
            <person name="Liu J.C."/>
            <person name="Stephenson M.J."/>
            <person name="Martin A.C."/>
            <person name="Owen C."/>
            <person name="Harkess A."/>
            <person name="Leebens-Mack J."/>
            <person name="Jimenez L.E."/>
            <person name="Osbourn A."/>
            <person name="Sattely E.S."/>
        </authorList>
    </citation>
    <scope>NUCLEOTIDE SEQUENCE [LARGE SCALE GENOMIC DNA]</scope>
    <source>
        <strain evidence="2">cv. JPN11</strain>
        <tissue evidence="1">Leaf</tissue>
    </source>
</reference>
<comment type="caution">
    <text evidence="1">The sequence shown here is derived from an EMBL/GenBank/DDBJ whole genome shotgun (WGS) entry which is preliminary data.</text>
</comment>
<evidence type="ECO:0000313" key="2">
    <source>
        <dbReference type="Proteomes" id="UP001164539"/>
    </source>
</evidence>
<name>A0ACC1Z005_MELAZ</name>